<keyword evidence="1" id="KW-0812">Transmembrane</keyword>
<sequence length="151" mass="16847">MMTNHISLCVIKKGPALLLAATNIIQFYSISMLGSVATDSDIRMTEKVEKVEAVFVRRIGPDAIYEFEVQDTRRTYRCGFCPFNFSRVNPGDKVTITAISGRITSIGLSDGEVLSKSSSRQAKRAWELRVFVLMATISVLFLYAKRIQKGS</sequence>
<reference evidence="2 3" key="1">
    <citation type="submission" date="2024-07" db="EMBL/GenBank/DDBJ databases">
        <title>Luteimonas salilacus sp. nov., isolated from the shore soil of Salt Lake in Tibet of China.</title>
        <authorList>
            <person name="Zhang X."/>
            <person name="Li A."/>
        </authorList>
    </citation>
    <scope>NUCLEOTIDE SEQUENCE [LARGE SCALE GENOMIC DNA]</scope>
    <source>
        <strain evidence="2 3">B3-2-R+30</strain>
    </source>
</reference>
<dbReference type="Proteomes" id="UP001566331">
    <property type="component" value="Unassembled WGS sequence"/>
</dbReference>
<evidence type="ECO:0000313" key="3">
    <source>
        <dbReference type="Proteomes" id="UP001566331"/>
    </source>
</evidence>
<dbReference type="EMBL" id="JBFWIC010000018">
    <property type="protein sequence ID" value="MEZ0475575.1"/>
    <property type="molecule type" value="Genomic_DNA"/>
</dbReference>
<feature type="transmembrane region" description="Helical" evidence="1">
    <location>
        <begin position="126"/>
        <end position="144"/>
    </location>
</feature>
<keyword evidence="3" id="KW-1185">Reference proteome</keyword>
<protein>
    <submittedName>
        <fullName evidence="2">Uncharacterized protein</fullName>
    </submittedName>
</protein>
<evidence type="ECO:0000313" key="2">
    <source>
        <dbReference type="EMBL" id="MEZ0475575.1"/>
    </source>
</evidence>
<gene>
    <name evidence="2" type="ORF">AB6713_13280</name>
</gene>
<accession>A0ABV4HS59</accession>
<keyword evidence="1" id="KW-0472">Membrane</keyword>
<keyword evidence="1" id="KW-1133">Transmembrane helix</keyword>
<organism evidence="2 3">
    <name type="scientific">Luteimonas salinilitoris</name>
    <dbReference type="NCBI Taxonomy" id="3237697"/>
    <lineage>
        <taxon>Bacteria</taxon>
        <taxon>Pseudomonadati</taxon>
        <taxon>Pseudomonadota</taxon>
        <taxon>Gammaproteobacteria</taxon>
        <taxon>Lysobacterales</taxon>
        <taxon>Lysobacteraceae</taxon>
        <taxon>Luteimonas</taxon>
    </lineage>
</organism>
<evidence type="ECO:0000256" key="1">
    <source>
        <dbReference type="SAM" id="Phobius"/>
    </source>
</evidence>
<name>A0ABV4HS59_9GAMM</name>
<dbReference type="RefSeq" id="WP_370563780.1">
    <property type="nucleotide sequence ID" value="NZ_JBFWIB010000005.1"/>
</dbReference>
<comment type="caution">
    <text evidence="2">The sequence shown here is derived from an EMBL/GenBank/DDBJ whole genome shotgun (WGS) entry which is preliminary data.</text>
</comment>
<proteinExistence type="predicted"/>